<name>A0A8R2HPM0_BOMMO</name>
<evidence type="ECO:0000313" key="2">
    <source>
        <dbReference type="Proteomes" id="UP000005204"/>
    </source>
</evidence>
<organism evidence="1 2">
    <name type="scientific">Bombyx mori</name>
    <name type="common">Silk moth</name>
    <dbReference type="NCBI Taxonomy" id="7091"/>
    <lineage>
        <taxon>Eukaryota</taxon>
        <taxon>Metazoa</taxon>
        <taxon>Ecdysozoa</taxon>
        <taxon>Arthropoda</taxon>
        <taxon>Hexapoda</taxon>
        <taxon>Insecta</taxon>
        <taxon>Pterygota</taxon>
        <taxon>Neoptera</taxon>
        <taxon>Endopterygota</taxon>
        <taxon>Lepidoptera</taxon>
        <taxon>Glossata</taxon>
        <taxon>Ditrysia</taxon>
        <taxon>Bombycoidea</taxon>
        <taxon>Bombycidae</taxon>
        <taxon>Bombycinae</taxon>
        <taxon>Bombyx</taxon>
    </lineage>
</organism>
<sequence length="732" mass="85263">MPNLSENFNLRKCYLKRQQVPTQSVMIDKMSKPLAEVYFKSMTPKLKVLAGLEPRLKGGGSDWYIPPEDLLKGRAVLKPIQKCHLAQLSFEGIAYFGERIVEAHHMEMEREKDRILHDNDVKWKEAIDAKCKKLWEECSTEAANRNTQAIRQAFKEFSVVYMTSLTRIESLMSHAANIEVMRTSEETFKKMKNKYKALVKIQATKLYDEYTKKLDAEKERLKAEFVKSVQSCRDTMIDKVHDLNVEKHVAIEKVRNLIQCQKLACQVYIALKERDECQKEIELSQHEHKKKIKALTQQIALNDFEIRLAREKEKKRQELINIWKKKVCEVVKKFQLFVSYCLNTLPEHAEFFTNMEKLMMIQLNEAVEQPSVESIFQNDDHEFRTPIPKPHPFILCSEKGYKPKIDQNLCPKHCTSSASQLPVVVINKRYMYAACDNFEKLSSKIENYIHNDPVDRTDSEDDHVYSYDVPIKYNLSQQLLELKLESSLLQILQQEIPNLRNVPIECCVCKTPYCFCDPLHASKMSIDLKENVEEISKPLTIISSGNKVESRTEILQYERGPKLESYFKYVEPKRCTCPKTAKKHLKENLPAYMKNTSSYQPPDLPNYEVSPMSTIRRLVMKRRAKNAPQPAIEKVESKTHDVGTQYTDEEFDFLCTCFSEDNSEEILRHLNKGCFKESEQIKVEMNDGRTMSPTFLNKSADSFATARALSLRNLLHNTTQLEEIFRKYDCLF</sequence>
<dbReference type="GeneID" id="110386007"/>
<dbReference type="KEGG" id="bmor:110386007"/>
<dbReference type="Proteomes" id="UP000005204">
    <property type="component" value="Unassembled WGS sequence"/>
</dbReference>
<proteinExistence type="predicted"/>
<accession>A0A8R2HPM0</accession>
<dbReference type="EnsemblMetazoa" id="XM_021350979.2">
    <property type="protein sequence ID" value="XP_021206654.2"/>
    <property type="gene ID" value="LOC110386007"/>
</dbReference>
<evidence type="ECO:0000313" key="1">
    <source>
        <dbReference type="EnsemblMetazoa" id="XP_021206654.2"/>
    </source>
</evidence>
<reference evidence="1" key="2">
    <citation type="submission" date="2022-06" db="UniProtKB">
        <authorList>
            <consortium name="EnsemblMetazoa"/>
        </authorList>
    </citation>
    <scope>IDENTIFICATION</scope>
    <source>
        <strain evidence="1">p50T (Dazao)</strain>
    </source>
</reference>
<dbReference type="AlphaFoldDB" id="A0A8R2HPM0"/>
<keyword evidence="2" id="KW-1185">Reference proteome</keyword>
<dbReference type="RefSeq" id="XP_021206654.2">
    <property type="nucleotide sequence ID" value="XM_021350979.3"/>
</dbReference>
<protein>
    <submittedName>
        <fullName evidence="1">Uncharacterized protein</fullName>
    </submittedName>
</protein>
<reference evidence="2" key="1">
    <citation type="journal article" date="2008" name="Insect Biochem. Mol. Biol.">
        <title>The genome of a lepidopteran model insect, the silkworm Bombyx mori.</title>
        <authorList>
            <consortium name="International Silkworm Genome Consortium"/>
        </authorList>
    </citation>
    <scope>NUCLEOTIDE SEQUENCE [LARGE SCALE GENOMIC DNA]</scope>
    <source>
        <strain evidence="2">p50T</strain>
    </source>
</reference>